<accession>A0A1N6MAQ4</accession>
<dbReference type="EMBL" id="FSSB01000032">
    <property type="protein sequence ID" value="SIO96538.1"/>
    <property type="molecule type" value="Genomic_DNA"/>
</dbReference>
<evidence type="ECO:0000313" key="1">
    <source>
        <dbReference type="EMBL" id="SIO96538.1"/>
    </source>
</evidence>
<sequence length="63" mass="6960">MHIDHFNVTKTNAHAVVLNSNLTCAIVCLVAYQGVPLKNTNGDIERWMADLGGSELSSNLIWY</sequence>
<gene>
    <name evidence="1" type="ORF">VSP9026_04341</name>
</gene>
<dbReference type="AlphaFoldDB" id="A0A1N6MAQ4"/>
<evidence type="ECO:0000313" key="2">
    <source>
        <dbReference type="Proteomes" id="UP000184774"/>
    </source>
</evidence>
<dbReference type="RefSeq" id="WP_139302170.1">
    <property type="nucleotide sequence ID" value="NZ_AP024907.1"/>
</dbReference>
<proteinExistence type="predicted"/>
<dbReference type="Proteomes" id="UP000184774">
    <property type="component" value="Unassembled WGS sequence"/>
</dbReference>
<protein>
    <submittedName>
        <fullName evidence="1">Uncharacterized protein</fullName>
    </submittedName>
</protein>
<reference evidence="1 2" key="1">
    <citation type="submission" date="2016-12" db="EMBL/GenBank/DDBJ databases">
        <authorList>
            <person name="Song W.-J."/>
            <person name="Kurnit D.M."/>
        </authorList>
    </citation>
    <scope>NUCLEOTIDE SEQUENCE [LARGE SCALE GENOMIC DNA]</scope>
    <source>
        <strain evidence="1 2">CECT 9026</strain>
    </source>
</reference>
<name>A0A1N6MAQ4_9VIBR</name>
<organism evidence="1 2">
    <name type="scientific">Vibrio spartinae</name>
    <dbReference type="NCBI Taxonomy" id="1918945"/>
    <lineage>
        <taxon>Bacteria</taxon>
        <taxon>Pseudomonadati</taxon>
        <taxon>Pseudomonadota</taxon>
        <taxon>Gammaproteobacteria</taxon>
        <taxon>Vibrionales</taxon>
        <taxon>Vibrionaceae</taxon>
        <taxon>Vibrio</taxon>
    </lineage>
</organism>